<organism evidence="1 2">
    <name type="scientific">Streptomyces minutiscleroticus</name>
    <dbReference type="NCBI Taxonomy" id="68238"/>
    <lineage>
        <taxon>Bacteria</taxon>
        <taxon>Bacillati</taxon>
        <taxon>Actinomycetota</taxon>
        <taxon>Actinomycetes</taxon>
        <taxon>Kitasatosporales</taxon>
        <taxon>Streptomycetaceae</taxon>
        <taxon>Streptomyces</taxon>
    </lineage>
</organism>
<gene>
    <name evidence="1" type="ORF">GCM10010358_27870</name>
</gene>
<reference evidence="1" key="1">
    <citation type="journal article" date="2014" name="Int. J. Syst. Evol. Microbiol.">
        <title>Complete genome sequence of Corynebacterium casei LMG S-19264T (=DSM 44701T), isolated from a smear-ripened cheese.</title>
        <authorList>
            <consortium name="US DOE Joint Genome Institute (JGI-PGF)"/>
            <person name="Walter F."/>
            <person name="Albersmeier A."/>
            <person name="Kalinowski J."/>
            <person name="Ruckert C."/>
        </authorList>
    </citation>
    <scope>NUCLEOTIDE SEQUENCE</scope>
    <source>
        <strain evidence="1">JCM 4790</strain>
    </source>
</reference>
<protein>
    <submittedName>
        <fullName evidence="1">Uncharacterized protein</fullName>
    </submittedName>
</protein>
<dbReference type="EMBL" id="BMVU01000010">
    <property type="protein sequence ID" value="GGX71968.1"/>
    <property type="molecule type" value="Genomic_DNA"/>
</dbReference>
<dbReference type="AlphaFoldDB" id="A0A918NI10"/>
<dbReference type="Proteomes" id="UP000619244">
    <property type="component" value="Unassembled WGS sequence"/>
</dbReference>
<keyword evidence="2" id="KW-1185">Reference proteome</keyword>
<reference evidence="1" key="2">
    <citation type="submission" date="2020-09" db="EMBL/GenBank/DDBJ databases">
        <authorList>
            <person name="Sun Q."/>
            <person name="Ohkuma M."/>
        </authorList>
    </citation>
    <scope>NUCLEOTIDE SEQUENCE</scope>
    <source>
        <strain evidence="1">JCM 4790</strain>
    </source>
</reference>
<comment type="caution">
    <text evidence="1">The sequence shown here is derived from an EMBL/GenBank/DDBJ whole genome shotgun (WGS) entry which is preliminary data.</text>
</comment>
<proteinExistence type="predicted"/>
<evidence type="ECO:0000313" key="1">
    <source>
        <dbReference type="EMBL" id="GGX71968.1"/>
    </source>
</evidence>
<sequence>MRKQAYPGSWEALKRICSPKPAVSGRAGAPACAGTGRDISDAAASAVAKVDLRRARRRDGMLRPAPSMGTDLRMDMRLNIRTSHVGRARAQKLLT</sequence>
<accession>A0A918NI10</accession>
<evidence type="ECO:0000313" key="2">
    <source>
        <dbReference type="Proteomes" id="UP000619244"/>
    </source>
</evidence>
<name>A0A918NI10_9ACTN</name>